<evidence type="ECO:0000313" key="2">
    <source>
        <dbReference type="Proteomes" id="UP000703674"/>
    </source>
</evidence>
<dbReference type="InterPro" id="IPR007497">
    <property type="entry name" value="SIMPL/DUF541"/>
</dbReference>
<reference evidence="1 2" key="1">
    <citation type="submission" date="2020-03" db="EMBL/GenBank/DDBJ databases">
        <title>Salinimicrobium sp. nov, isolated from SCS.</title>
        <authorList>
            <person name="Cao W.R."/>
        </authorList>
    </citation>
    <scope>NUCLEOTIDE SEQUENCE [LARGE SCALE GENOMIC DNA]</scope>
    <source>
        <strain evidence="2">J15B91</strain>
    </source>
</reference>
<dbReference type="Gene3D" id="3.30.110.170">
    <property type="entry name" value="Protein of unknown function (DUF541), domain 1"/>
    <property type="match status" value="1"/>
</dbReference>
<dbReference type="PANTHER" id="PTHR34387:SF1">
    <property type="entry name" value="PERIPLASMIC IMMUNOGENIC PROTEIN"/>
    <property type="match status" value="1"/>
</dbReference>
<dbReference type="EMBL" id="JAAVJR010000005">
    <property type="protein sequence ID" value="NJW53475.1"/>
    <property type="molecule type" value="Genomic_DNA"/>
</dbReference>
<comment type="caution">
    <text evidence="1">The sequence shown here is derived from an EMBL/GenBank/DDBJ whole genome shotgun (WGS) entry which is preliminary data.</text>
</comment>
<dbReference type="Pfam" id="PF04402">
    <property type="entry name" value="SIMPL"/>
    <property type="match status" value="1"/>
</dbReference>
<gene>
    <name evidence="1" type="ORF">HC175_11145</name>
</gene>
<accession>A0ABX1CZQ2</accession>
<name>A0ABX1CZQ2_9FLAO</name>
<protein>
    <submittedName>
        <fullName evidence="1">SIMPL domain-containing protein</fullName>
    </submittedName>
</protein>
<evidence type="ECO:0000313" key="1">
    <source>
        <dbReference type="EMBL" id="NJW53475.1"/>
    </source>
</evidence>
<proteinExistence type="predicted"/>
<organism evidence="1 2">
    <name type="scientific">Salinimicrobium oceani</name>
    <dbReference type="NCBI Taxonomy" id="2722702"/>
    <lineage>
        <taxon>Bacteria</taxon>
        <taxon>Pseudomonadati</taxon>
        <taxon>Bacteroidota</taxon>
        <taxon>Flavobacteriia</taxon>
        <taxon>Flavobacteriales</taxon>
        <taxon>Flavobacteriaceae</taxon>
        <taxon>Salinimicrobium</taxon>
    </lineage>
</organism>
<dbReference type="InterPro" id="IPR052022">
    <property type="entry name" value="26kDa_periplasmic_antigen"/>
</dbReference>
<dbReference type="RefSeq" id="WP_168138569.1">
    <property type="nucleotide sequence ID" value="NZ_JAAVJR010000005.1"/>
</dbReference>
<dbReference type="Gene3D" id="3.30.70.2970">
    <property type="entry name" value="Protein of unknown function (DUF541), domain 2"/>
    <property type="match status" value="1"/>
</dbReference>
<sequence>MKNIILLFCFLTGSILYGQNDPKPTIAVMGTGTVNVVPDRVVINSRIEHTGNSAAEVKKQNDQVVNDVIKYLKSQGVEAKDIQTEYIRLNKEVDYNTKEIYYSANQAISIQLKDLRKYETVMSGLLKTGLNRIDGVEFKTSQKEQLQAEARQKAVLNAKAKAEEYAEALGQELGKAISMEEVQTDHFQPVYRMEMKADSSSGQQTIAPGEMEVTVKVNISFLLL</sequence>
<keyword evidence="2" id="KW-1185">Reference proteome</keyword>
<dbReference type="PANTHER" id="PTHR34387">
    <property type="entry name" value="SLR1258 PROTEIN"/>
    <property type="match status" value="1"/>
</dbReference>
<dbReference type="Proteomes" id="UP000703674">
    <property type="component" value="Unassembled WGS sequence"/>
</dbReference>